<evidence type="ECO:0000256" key="3">
    <source>
        <dbReference type="ARBA" id="ARBA00022597"/>
    </source>
</evidence>
<sequence>MLQPTCRALLANLAVGVQRKIRTTNAGFSFFVGVGNVLGYASGSYSGLHHIFSLTRTKTGDVYCAHLKSCFFLSITLLLTLATAAAVYVKEKPLSPQKSTAAANAEIKGKSERMDKH</sequence>
<dbReference type="GO" id="GO:0008506">
    <property type="term" value="F:sucrose:proton symporter activity"/>
    <property type="evidence" value="ECO:0007669"/>
    <property type="project" value="TreeGrafter"/>
</dbReference>
<feature type="region of interest" description="Disordered" evidence="8">
    <location>
        <begin position="94"/>
        <end position="117"/>
    </location>
</feature>
<evidence type="ECO:0000256" key="2">
    <source>
        <dbReference type="ARBA" id="ARBA00022448"/>
    </source>
</evidence>
<accession>A0A445A7L6</accession>
<reference evidence="10 11" key="1">
    <citation type="submission" date="2019-01" db="EMBL/GenBank/DDBJ databases">
        <title>Sequencing of cultivated peanut Arachis hypogaea provides insights into genome evolution and oil improvement.</title>
        <authorList>
            <person name="Chen X."/>
        </authorList>
    </citation>
    <scope>NUCLEOTIDE SEQUENCE [LARGE SCALE GENOMIC DNA]</scope>
    <source>
        <strain evidence="11">cv. Fuhuasheng</strain>
        <tissue evidence="10">Leaves</tissue>
    </source>
</reference>
<evidence type="ECO:0000256" key="1">
    <source>
        <dbReference type="ARBA" id="ARBA00004141"/>
    </source>
</evidence>
<dbReference type="Proteomes" id="UP000289738">
    <property type="component" value="Chromosome B03"/>
</dbReference>
<comment type="subcellular location">
    <subcellularLocation>
        <location evidence="1">Membrane</location>
        <topology evidence="1">Multi-pass membrane protein</topology>
    </subcellularLocation>
</comment>
<keyword evidence="11" id="KW-1185">Reference proteome</keyword>
<dbReference type="GO" id="GO:0005886">
    <property type="term" value="C:plasma membrane"/>
    <property type="evidence" value="ECO:0007669"/>
    <property type="project" value="TreeGrafter"/>
</dbReference>
<evidence type="ECO:0000313" key="11">
    <source>
        <dbReference type="Proteomes" id="UP000289738"/>
    </source>
</evidence>
<keyword evidence="5" id="KW-0769">Symport</keyword>
<name>A0A445A7L6_ARAHY</name>
<evidence type="ECO:0000256" key="8">
    <source>
        <dbReference type="SAM" id="MobiDB-lite"/>
    </source>
</evidence>
<dbReference type="STRING" id="3818.A0A445A7L6"/>
<dbReference type="EMBL" id="SDMP01000013">
    <property type="protein sequence ID" value="RYR22426.1"/>
    <property type="molecule type" value="Genomic_DNA"/>
</dbReference>
<proteinExistence type="predicted"/>
<keyword evidence="6 9" id="KW-1133">Transmembrane helix</keyword>
<dbReference type="PANTHER" id="PTHR19432">
    <property type="entry name" value="SUGAR TRANSPORTER"/>
    <property type="match status" value="1"/>
</dbReference>
<protein>
    <submittedName>
        <fullName evidence="10">Uncharacterized protein</fullName>
    </submittedName>
</protein>
<keyword evidence="3" id="KW-0762">Sugar transport</keyword>
<evidence type="ECO:0000256" key="9">
    <source>
        <dbReference type="SAM" id="Phobius"/>
    </source>
</evidence>
<dbReference type="PANTHER" id="PTHR19432:SF70">
    <property type="entry name" value="SUCROSE TRANSPORT PROTEIN SUC1-RELATED"/>
    <property type="match status" value="1"/>
</dbReference>
<keyword evidence="2" id="KW-0813">Transport</keyword>
<gene>
    <name evidence="10" type="ORF">Ahy_B03g067707</name>
</gene>
<feature type="transmembrane region" description="Helical" evidence="9">
    <location>
        <begin position="71"/>
        <end position="89"/>
    </location>
</feature>
<evidence type="ECO:0000256" key="6">
    <source>
        <dbReference type="ARBA" id="ARBA00022989"/>
    </source>
</evidence>
<dbReference type="GO" id="GO:0005773">
    <property type="term" value="C:vacuole"/>
    <property type="evidence" value="ECO:0007669"/>
    <property type="project" value="TreeGrafter"/>
</dbReference>
<keyword evidence="7 9" id="KW-0472">Membrane</keyword>
<feature type="compositionally biased region" description="Basic and acidic residues" evidence="8">
    <location>
        <begin position="107"/>
        <end position="117"/>
    </location>
</feature>
<evidence type="ECO:0000256" key="5">
    <source>
        <dbReference type="ARBA" id="ARBA00022847"/>
    </source>
</evidence>
<feature type="transmembrane region" description="Helical" evidence="9">
    <location>
        <begin position="28"/>
        <end position="51"/>
    </location>
</feature>
<evidence type="ECO:0000256" key="4">
    <source>
        <dbReference type="ARBA" id="ARBA00022692"/>
    </source>
</evidence>
<organism evidence="10 11">
    <name type="scientific">Arachis hypogaea</name>
    <name type="common">Peanut</name>
    <dbReference type="NCBI Taxonomy" id="3818"/>
    <lineage>
        <taxon>Eukaryota</taxon>
        <taxon>Viridiplantae</taxon>
        <taxon>Streptophyta</taxon>
        <taxon>Embryophyta</taxon>
        <taxon>Tracheophyta</taxon>
        <taxon>Spermatophyta</taxon>
        <taxon>Magnoliopsida</taxon>
        <taxon>eudicotyledons</taxon>
        <taxon>Gunneridae</taxon>
        <taxon>Pentapetalae</taxon>
        <taxon>rosids</taxon>
        <taxon>fabids</taxon>
        <taxon>Fabales</taxon>
        <taxon>Fabaceae</taxon>
        <taxon>Papilionoideae</taxon>
        <taxon>50 kb inversion clade</taxon>
        <taxon>dalbergioids sensu lato</taxon>
        <taxon>Dalbergieae</taxon>
        <taxon>Pterocarpus clade</taxon>
        <taxon>Arachis</taxon>
    </lineage>
</organism>
<dbReference type="AlphaFoldDB" id="A0A445A7L6"/>
<evidence type="ECO:0000256" key="7">
    <source>
        <dbReference type="ARBA" id="ARBA00023136"/>
    </source>
</evidence>
<comment type="caution">
    <text evidence="10">The sequence shown here is derived from an EMBL/GenBank/DDBJ whole genome shotgun (WGS) entry which is preliminary data.</text>
</comment>
<keyword evidence="4 9" id="KW-0812">Transmembrane</keyword>
<evidence type="ECO:0000313" key="10">
    <source>
        <dbReference type="EMBL" id="RYR22426.1"/>
    </source>
</evidence>